<organism evidence="4 5">
    <name type="scientific">Pseudoflavonifractor capillosus</name>
    <dbReference type="NCBI Taxonomy" id="106588"/>
    <lineage>
        <taxon>Bacteria</taxon>
        <taxon>Bacillati</taxon>
        <taxon>Bacillota</taxon>
        <taxon>Clostridia</taxon>
        <taxon>Eubacteriales</taxon>
        <taxon>Oscillospiraceae</taxon>
        <taxon>Pseudoflavonifractor</taxon>
    </lineage>
</organism>
<dbReference type="InterPro" id="IPR038109">
    <property type="entry name" value="DNA_bind_recomb_sf"/>
</dbReference>
<keyword evidence="1" id="KW-0175">Coiled coil</keyword>
<dbReference type="InterPro" id="IPR006119">
    <property type="entry name" value="Resolv_N"/>
</dbReference>
<gene>
    <name evidence="4" type="ORF">K8V01_01735</name>
</gene>
<evidence type="ECO:0000259" key="3">
    <source>
        <dbReference type="PROSITE" id="PS51737"/>
    </source>
</evidence>
<feature type="domain" description="Recombinase" evidence="3">
    <location>
        <begin position="158"/>
        <end position="290"/>
    </location>
</feature>
<evidence type="ECO:0000259" key="2">
    <source>
        <dbReference type="PROSITE" id="PS51736"/>
    </source>
</evidence>
<dbReference type="PANTHER" id="PTHR30461">
    <property type="entry name" value="DNA-INVERTASE FROM LAMBDOID PROPHAGE"/>
    <property type="match status" value="1"/>
</dbReference>
<dbReference type="EMBL" id="DYUC01000016">
    <property type="protein sequence ID" value="HJG85742.1"/>
    <property type="molecule type" value="Genomic_DNA"/>
</dbReference>
<evidence type="ECO:0000313" key="5">
    <source>
        <dbReference type="Proteomes" id="UP000760668"/>
    </source>
</evidence>
<dbReference type="Proteomes" id="UP000760668">
    <property type="component" value="Unassembled WGS sequence"/>
</dbReference>
<dbReference type="Gene3D" id="3.40.50.1390">
    <property type="entry name" value="Resolvase, N-terminal catalytic domain"/>
    <property type="match status" value="1"/>
</dbReference>
<dbReference type="PROSITE" id="PS51736">
    <property type="entry name" value="RECOMBINASES_3"/>
    <property type="match status" value="1"/>
</dbReference>
<dbReference type="SUPFAM" id="SSF53041">
    <property type="entry name" value="Resolvase-like"/>
    <property type="match status" value="1"/>
</dbReference>
<dbReference type="RefSeq" id="WP_295368602.1">
    <property type="nucleotide sequence ID" value="NZ_DYUC01000016.1"/>
</dbReference>
<name>A0A921MKA1_9FIRM</name>
<dbReference type="CDD" id="cd00338">
    <property type="entry name" value="Ser_Recombinase"/>
    <property type="match status" value="1"/>
</dbReference>
<dbReference type="Pfam" id="PF00239">
    <property type="entry name" value="Resolvase"/>
    <property type="match status" value="1"/>
</dbReference>
<dbReference type="PROSITE" id="PS51737">
    <property type="entry name" value="RECOMBINASE_DNA_BIND"/>
    <property type="match status" value="1"/>
</dbReference>
<dbReference type="SMART" id="SM00857">
    <property type="entry name" value="Resolvase"/>
    <property type="match status" value="1"/>
</dbReference>
<dbReference type="Pfam" id="PF07508">
    <property type="entry name" value="Recombinase"/>
    <property type="match status" value="1"/>
</dbReference>
<dbReference type="GO" id="GO:0003677">
    <property type="term" value="F:DNA binding"/>
    <property type="evidence" value="ECO:0007669"/>
    <property type="project" value="InterPro"/>
</dbReference>
<evidence type="ECO:0000313" key="4">
    <source>
        <dbReference type="EMBL" id="HJG85742.1"/>
    </source>
</evidence>
<dbReference type="InterPro" id="IPR050639">
    <property type="entry name" value="SSR_resolvase"/>
</dbReference>
<comment type="caution">
    <text evidence="4">The sequence shown here is derived from an EMBL/GenBank/DDBJ whole genome shotgun (WGS) entry which is preliminary data.</text>
</comment>
<feature type="coiled-coil region" evidence="1">
    <location>
        <begin position="375"/>
        <end position="437"/>
    </location>
</feature>
<dbReference type="InterPro" id="IPR036162">
    <property type="entry name" value="Resolvase-like_N_sf"/>
</dbReference>
<dbReference type="GO" id="GO:0000150">
    <property type="term" value="F:DNA strand exchange activity"/>
    <property type="evidence" value="ECO:0007669"/>
    <property type="project" value="InterPro"/>
</dbReference>
<dbReference type="AlphaFoldDB" id="A0A921MKA1"/>
<dbReference type="Gene3D" id="3.90.1750.20">
    <property type="entry name" value="Putative Large Serine Recombinase, Chain B, Domain 2"/>
    <property type="match status" value="1"/>
</dbReference>
<sequence length="494" mass="56759">MDAAEYLRKSRMEEGMDTEEVLSRHRKALEQYAADHDIHIIATYEEVVSGESLYARPEMLRLLEDVEEGRYDAVLVMDLDRLSRGRMKDQGIILDAFRDSGTLIVTPEKTYNLSDDLDDEMAEFKTFMSRREYKIINKRLRRGLKQSISDGCYVANAPYGYRKVLVDRRPTLEIYEPEARFVRMMYQLYIQGYGCISIARHINALGAKPHRSEEFTRNSVAHILRNPTFAGKVVWNQKSHIRKGARGNPKHITIYNPREKWTIVDGLHPAIVSQELYDTVQDIMAGRYIPSRNDGTVRSPLAGLVKCANCGQNMQRVVMKEQAYLLCTKKGCCASTKFELVEQRVLSYLEETLVKLELEQQRGTARDTSVLDSALEAVKKELAAAQRQKSRLYELLEMEEYDLPTFRERMAAVKEKIAGLERRRRETEQSIRDAQLADPAALARKIRAVLDAYDAADAAGRNAMLKSVISTITYRKEKKSKQSEFQLLFTLKPY</sequence>
<accession>A0A921MKA1</accession>
<dbReference type="PANTHER" id="PTHR30461:SF23">
    <property type="entry name" value="DNA RECOMBINASE-RELATED"/>
    <property type="match status" value="1"/>
</dbReference>
<evidence type="ECO:0000256" key="1">
    <source>
        <dbReference type="SAM" id="Coils"/>
    </source>
</evidence>
<reference evidence="4" key="1">
    <citation type="journal article" date="2021" name="PeerJ">
        <title>Extensive microbial diversity within the chicken gut microbiome revealed by metagenomics and culture.</title>
        <authorList>
            <person name="Gilroy R."/>
            <person name="Ravi A."/>
            <person name="Getino M."/>
            <person name="Pursley I."/>
            <person name="Horton D.L."/>
            <person name="Alikhan N.F."/>
            <person name="Baker D."/>
            <person name="Gharbi K."/>
            <person name="Hall N."/>
            <person name="Watson M."/>
            <person name="Adriaenssens E.M."/>
            <person name="Foster-Nyarko E."/>
            <person name="Jarju S."/>
            <person name="Secka A."/>
            <person name="Antonio M."/>
            <person name="Oren A."/>
            <person name="Chaudhuri R.R."/>
            <person name="La Ragione R."/>
            <person name="Hildebrand F."/>
            <person name="Pallen M.J."/>
        </authorList>
    </citation>
    <scope>NUCLEOTIDE SEQUENCE</scope>
    <source>
        <strain evidence="4">CHK179-5677</strain>
    </source>
</reference>
<dbReference type="InterPro" id="IPR011109">
    <property type="entry name" value="DNA_bind_recombinase_dom"/>
</dbReference>
<protein>
    <submittedName>
        <fullName evidence="4">Recombinase family protein</fullName>
    </submittedName>
</protein>
<reference evidence="4" key="2">
    <citation type="submission" date="2021-09" db="EMBL/GenBank/DDBJ databases">
        <authorList>
            <person name="Gilroy R."/>
        </authorList>
    </citation>
    <scope>NUCLEOTIDE SEQUENCE</scope>
    <source>
        <strain evidence="4">CHK179-5677</strain>
    </source>
</reference>
<proteinExistence type="predicted"/>
<feature type="domain" description="Resolvase/invertase-type recombinase catalytic" evidence="2">
    <location>
        <begin position="2"/>
        <end position="151"/>
    </location>
</feature>